<dbReference type="EMBL" id="BAABLO010000005">
    <property type="protein sequence ID" value="GAA4720992.1"/>
    <property type="molecule type" value="Genomic_DNA"/>
</dbReference>
<keyword evidence="2" id="KW-1185">Reference proteome</keyword>
<accession>A0ABP8Y6I9</accession>
<gene>
    <name evidence="1" type="ORF">GCM10025782_18200</name>
</gene>
<dbReference type="Proteomes" id="UP001500556">
    <property type="component" value="Unassembled WGS sequence"/>
</dbReference>
<organism evidence="1 2">
    <name type="scientific">Pedococcus ginsenosidimutans</name>
    <dbReference type="NCBI Taxonomy" id="490570"/>
    <lineage>
        <taxon>Bacteria</taxon>
        <taxon>Bacillati</taxon>
        <taxon>Actinomycetota</taxon>
        <taxon>Actinomycetes</taxon>
        <taxon>Micrococcales</taxon>
        <taxon>Intrasporangiaceae</taxon>
        <taxon>Pedococcus</taxon>
    </lineage>
</organism>
<evidence type="ECO:0000313" key="1">
    <source>
        <dbReference type="EMBL" id="GAA4720992.1"/>
    </source>
</evidence>
<dbReference type="RefSeq" id="WP_345502673.1">
    <property type="nucleotide sequence ID" value="NZ_BAABLO010000005.1"/>
</dbReference>
<comment type="caution">
    <text evidence="1">The sequence shown here is derived from an EMBL/GenBank/DDBJ whole genome shotgun (WGS) entry which is preliminary data.</text>
</comment>
<name>A0ABP8Y6I9_9MICO</name>
<protein>
    <submittedName>
        <fullName evidence="1">Uncharacterized protein</fullName>
    </submittedName>
</protein>
<evidence type="ECO:0000313" key="2">
    <source>
        <dbReference type="Proteomes" id="UP001500556"/>
    </source>
</evidence>
<reference evidence="2" key="1">
    <citation type="journal article" date="2019" name="Int. J. Syst. Evol. Microbiol.">
        <title>The Global Catalogue of Microorganisms (GCM) 10K type strain sequencing project: providing services to taxonomists for standard genome sequencing and annotation.</title>
        <authorList>
            <consortium name="The Broad Institute Genomics Platform"/>
            <consortium name="The Broad Institute Genome Sequencing Center for Infectious Disease"/>
            <person name="Wu L."/>
            <person name="Ma J."/>
        </authorList>
    </citation>
    <scope>NUCLEOTIDE SEQUENCE [LARGE SCALE GENOMIC DNA]</scope>
    <source>
        <strain evidence="2">JCM 18961</strain>
    </source>
</reference>
<sequence length="312" mass="32750">MTDATSADDARQLLLVHTDRALTGGIEDPAVLAAVVGIERLVVATGSTDAATLRAAVEGRLALTGEQPAQEPGKAHGEGHGARVAELVAEAERHVVAGLLRRSTGQSIDAAVVNPEAGAYPVTTDATLVRAAVRAAQRSIDAMPYYGVRYGERGARFASSDSAWLVSLAPLEEGQAVRQVAWLSRVLAGRGMPSWLMELHLDELVAQVREAVDDAAVGALPAAAASLTVARRRHVDDDLIDRADTWAREAAGDGLPVPRTGALVAAASADVLLGVTADDHVLFDWLTDRERVGAEVAAAIHDVRDRVRSHAT</sequence>
<proteinExistence type="predicted"/>